<protein>
    <submittedName>
        <fullName evidence="2">Uncharacterized protein</fullName>
    </submittedName>
</protein>
<feature type="region of interest" description="Disordered" evidence="1">
    <location>
        <begin position="118"/>
        <end position="152"/>
    </location>
</feature>
<dbReference type="RefSeq" id="XP_007407304.1">
    <property type="nucleotide sequence ID" value="XM_007407242.1"/>
</dbReference>
<dbReference type="InParanoid" id="F4RDN2"/>
<sequence>MLSVDQTLRKIENLCNHCPGLRKGTRADMIFRCFTQSPVPDDEGMWFVANTTLDSVFGRDCIKENLSKGTVGLPLVIEWIQNARKHHSWDADSDKLIKVKLDNIVSALKDLGAVDTNPDFDEQRSGEKRQVVSTTPKTPIRPAKQPCTTSTNNSKVVVLSSDHDEPIKTVNKKTLKTPIHPAKQPQTTSSKGSTVVVLSSDHDEPIKSANKNTLKPPICPAKQPRTTSTKDLKVVVLSSDHDKPIKTVNKNTLNSDEDSDLEFIGGTFPNKPPQDPQPKQSDLLELCPLSTRGKNCTRCQVEDRLGGKELSCHCGAKPIWLNGGRVRPAKTHWDSGLFGLMINVS</sequence>
<reference evidence="3" key="1">
    <citation type="journal article" date="2011" name="Proc. Natl. Acad. Sci. U.S.A.">
        <title>Obligate biotrophy features unraveled by the genomic analysis of rust fungi.</title>
        <authorList>
            <person name="Duplessis S."/>
            <person name="Cuomo C.A."/>
            <person name="Lin Y.-C."/>
            <person name="Aerts A."/>
            <person name="Tisserant E."/>
            <person name="Veneault-Fourrey C."/>
            <person name="Joly D.L."/>
            <person name="Hacquard S."/>
            <person name="Amselem J."/>
            <person name="Cantarel B.L."/>
            <person name="Chiu R."/>
            <person name="Coutinho P.M."/>
            <person name="Feau N."/>
            <person name="Field M."/>
            <person name="Frey P."/>
            <person name="Gelhaye E."/>
            <person name="Goldberg J."/>
            <person name="Grabherr M.G."/>
            <person name="Kodira C.D."/>
            <person name="Kohler A."/>
            <person name="Kuees U."/>
            <person name="Lindquist E.A."/>
            <person name="Lucas S.M."/>
            <person name="Mago R."/>
            <person name="Mauceli E."/>
            <person name="Morin E."/>
            <person name="Murat C."/>
            <person name="Pangilinan J.L."/>
            <person name="Park R."/>
            <person name="Pearson M."/>
            <person name="Quesneville H."/>
            <person name="Rouhier N."/>
            <person name="Sakthikumar S."/>
            <person name="Salamov A.A."/>
            <person name="Schmutz J."/>
            <person name="Selles B."/>
            <person name="Shapiro H."/>
            <person name="Tanguay P."/>
            <person name="Tuskan G.A."/>
            <person name="Henrissat B."/>
            <person name="Van de Peer Y."/>
            <person name="Rouze P."/>
            <person name="Ellis J.G."/>
            <person name="Dodds P.N."/>
            <person name="Schein J.E."/>
            <person name="Zhong S."/>
            <person name="Hamelin R.C."/>
            <person name="Grigoriev I.V."/>
            <person name="Szabo L.J."/>
            <person name="Martin F."/>
        </authorList>
    </citation>
    <scope>NUCLEOTIDE SEQUENCE [LARGE SCALE GENOMIC DNA]</scope>
    <source>
        <strain evidence="3">98AG31 / pathotype 3-4-7</strain>
    </source>
</reference>
<evidence type="ECO:0000256" key="1">
    <source>
        <dbReference type="SAM" id="MobiDB-lite"/>
    </source>
</evidence>
<evidence type="ECO:0000313" key="3">
    <source>
        <dbReference type="Proteomes" id="UP000001072"/>
    </source>
</evidence>
<dbReference type="KEGG" id="mlr:MELLADRAFT_104123"/>
<accession>F4RDN2</accession>
<name>F4RDN2_MELLP</name>
<dbReference type="Proteomes" id="UP000001072">
    <property type="component" value="Unassembled WGS sequence"/>
</dbReference>
<feature type="compositionally biased region" description="Basic and acidic residues" evidence="1">
    <location>
        <begin position="121"/>
        <end position="130"/>
    </location>
</feature>
<organism evidence="3">
    <name type="scientific">Melampsora larici-populina (strain 98AG31 / pathotype 3-4-7)</name>
    <name type="common">Poplar leaf rust fungus</name>
    <dbReference type="NCBI Taxonomy" id="747676"/>
    <lineage>
        <taxon>Eukaryota</taxon>
        <taxon>Fungi</taxon>
        <taxon>Dikarya</taxon>
        <taxon>Basidiomycota</taxon>
        <taxon>Pucciniomycotina</taxon>
        <taxon>Pucciniomycetes</taxon>
        <taxon>Pucciniales</taxon>
        <taxon>Melampsoraceae</taxon>
        <taxon>Melampsora</taxon>
    </lineage>
</organism>
<dbReference type="VEuPathDB" id="FungiDB:MELLADRAFT_104123"/>
<feature type="region of interest" description="Disordered" evidence="1">
    <location>
        <begin position="205"/>
        <end position="229"/>
    </location>
</feature>
<dbReference type="AlphaFoldDB" id="F4RDN2"/>
<proteinExistence type="predicted"/>
<dbReference type="HOGENOM" id="CLU_877384_0_0_1"/>
<keyword evidence="3" id="KW-1185">Reference proteome</keyword>
<gene>
    <name evidence="2" type="ORF">MELLADRAFT_104123</name>
</gene>
<dbReference type="EMBL" id="GL883097">
    <property type="protein sequence ID" value="EGG09577.1"/>
    <property type="molecule type" value="Genomic_DNA"/>
</dbReference>
<dbReference type="GeneID" id="18922173"/>
<evidence type="ECO:0000313" key="2">
    <source>
        <dbReference type="EMBL" id="EGG09577.1"/>
    </source>
</evidence>